<dbReference type="Gene3D" id="2.30.40.10">
    <property type="entry name" value="Urease, subunit C, domain 1"/>
    <property type="match status" value="1"/>
</dbReference>
<dbReference type="Gene3D" id="3.10.310.70">
    <property type="match status" value="1"/>
</dbReference>
<dbReference type="PANTHER" id="PTHR22642">
    <property type="entry name" value="IMIDAZOLONEPROPIONASE"/>
    <property type="match status" value="1"/>
</dbReference>
<dbReference type="KEGG" id="sdn:Sden_2102"/>
<keyword evidence="2" id="KW-0378">Hydrolase</keyword>
<organism evidence="2 3">
    <name type="scientific">Shewanella denitrificans (strain OS217 / ATCC BAA-1090 / DSM 15013)</name>
    <dbReference type="NCBI Taxonomy" id="318161"/>
    <lineage>
        <taxon>Bacteria</taxon>
        <taxon>Pseudomonadati</taxon>
        <taxon>Pseudomonadota</taxon>
        <taxon>Gammaproteobacteria</taxon>
        <taxon>Alteromonadales</taxon>
        <taxon>Shewanellaceae</taxon>
        <taxon>Shewanella</taxon>
    </lineage>
</organism>
<sequence>MMDHQCKGHFSCSCGSPIWKSLLPKGAQFTPSMNTTDTAVGLQDRIFQAKNGGTIQTLQGGENKTVEAIGIRDGKILVTGSIDEVKAEFPDIDTQNIKLIQGAMTLLPAFIEPHVHIIPTAVVNTGTDLSPFVGQDLRVNTGGTYNQAWVIGALQVAATATMNKASIVTINAQPNADSINGAMDYTRQFTPTKPSVNNSSSNNQSWVLGHNVDPSLLNGEHKEFNATVLDKVKIEVNGKLEDANLPIMVINTSGHLAYINQYTIDQIAEYNKQVADYNEDHNSAPITPGYINPGENGILQEFDEMLPVLNFLCTWFGQPSQKDITTEVSHIFETASARGVTYMLDASLDDDQLSLLKSYIAINECPVRIGGAYLVSSLEQLNSDIIGVHQPNQGDENLNVAYLKLVSDGSAQGLTAYQYTPYDCDENYINFSLENAAALPDQNNTGLFNYGYPLEFNALVHTANNYGWPVMIHANGDHAIDRTINAFKAAGISASTKEHRRDRIEHCSLLSAKNMSDMERLGISPSFTIGHVGYWGWGFQNSIIGEKRVAQLDLCRSAIIEHNMRITLNSDYGVTPMGPLRMMEQSITRLMESTPNGMTQQVLNASECITPFQALKAMTYDAAWQCHAEQWVGSLEAGKCADFIILAESPLTYRNQANLTHPAQGMRNIPILETWKGGKKVHSGTPNPATTSLSNVQCSKEANTLFFNYIGPEIVESTANNTHKEGQIWFKVLDHAGSIKGVQQTARLADVCHSYELPQGKTLDKTDILLAGPYLQKESADMIAVTAKIQLNKTSYSGAQSTCIISTSLDIAGATVEFTLPELTTLPTSGSSWVVVIDPSIDSKGATTNNPLFGWGSGQINPSGENVIFYKKLTTLNQGPNGTISVTGFTTAMLPKIGHLYRIGICLGSNYRLSAYQDLTCANTITPL</sequence>
<dbReference type="Proteomes" id="UP000001982">
    <property type="component" value="Chromosome"/>
</dbReference>
<dbReference type="InterPro" id="IPR011059">
    <property type="entry name" value="Metal-dep_hydrolase_composite"/>
</dbReference>
<feature type="domain" description="Amidohydrolase 3" evidence="1">
    <location>
        <begin position="105"/>
        <end position="681"/>
    </location>
</feature>
<dbReference type="STRING" id="318161.Sden_2102"/>
<dbReference type="HOGENOM" id="CLU_009942_2_0_6"/>
<dbReference type="InterPro" id="IPR013108">
    <property type="entry name" value="Amidohydro_3"/>
</dbReference>
<evidence type="ECO:0000259" key="1">
    <source>
        <dbReference type="Pfam" id="PF07969"/>
    </source>
</evidence>
<dbReference type="EMBL" id="CP000302">
    <property type="protein sequence ID" value="ABE55384.1"/>
    <property type="molecule type" value="Genomic_DNA"/>
</dbReference>
<gene>
    <name evidence="2" type="ordered locus">Sden_2102</name>
</gene>
<evidence type="ECO:0000313" key="3">
    <source>
        <dbReference type="Proteomes" id="UP000001982"/>
    </source>
</evidence>
<dbReference type="Pfam" id="PF07969">
    <property type="entry name" value="Amidohydro_3"/>
    <property type="match status" value="1"/>
</dbReference>
<dbReference type="OrthoDB" id="9031471at2"/>
<keyword evidence="3" id="KW-1185">Reference proteome</keyword>
<dbReference type="SUPFAM" id="SSF51556">
    <property type="entry name" value="Metallo-dependent hydrolases"/>
    <property type="match status" value="1"/>
</dbReference>
<dbReference type="Gene3D" id="3.20.20.140">
    <property type="entry name" value="Metal-dependent hydrolases"/>
    <property type="match status" value="1"/>
</dbReference>
<reference evidence="2 3" key="1">
    <citation type="submission" date="2006-03" db="EMBL/GenBank/DDBJ databases">
        <title>Complete sequence of Shewanella denitrificans OS217.</title>
        <authorList>
            <consortium name="US DOE Joint Genome Institute"/>
            <person name="Copeland A."/>
            <person name="Lucas S."/>
            <person name="Lapidus A."/>
            <person name="Barry K."/>
            <person name="Detter J.C."/>
            <person name="Glavina del Rio T."/>
            <person name="Hammon N."/>
            <person name="Israni S."/>
            <person name="Dalin E."/>
            <person name="Tice H."/>
            <person name="Pitluck S."/>
            <person name="Brettin T."/>
            <person name="Bruce D."/>
            <person name="Han C."/>
            <person name="Tapia R."/>
            <person name="Gilna P."/>
            <person name="Kiss H."/>
            <person name="Schmutz J."/>
            <person name="Larimer F."/>
            <person name="Land M."/>
            <person name="Hauser L."/>
            <person name="Kyrpides N."/>
            <person name="Lykidis A."/>
            <person name="Richardson P."/>
        </authorList>
    </citation>
    <scope>NUCLEOTIDE SEQUENCE [LARGE SCALE GENOMIC DNA]</scope>
    <source>
        <strain evidence="3">OS217 / ATCC BAA-1090 / DSM 15013</strain>
    </source>
</reference>
<dbReference type="InterPro" id="IPR032466">
    <property type="entry name" value="Metal_Hydrolase"/>
</dbReference>
<proteinExistence type="predicted"/>
<protein>
    <submittedName>
        <fullName evidence="2">Amidohydrolase 3</fullName>
    </submittedName>
</protein>
<dbReference type="AlphaFoldDB" id="Q12ME2"/>
<name>Q12ME2_SHEDO</name>
<dbReference type="GO" id="GO:0016810">
    <property type="term" value="F:hydrolase activity, acting on carbon-nitrogen (but not peptide) bonds"/>
    <property type="evidence" value="ECO:0007669"/>
    <property type="project" value="InterPro"/>
</dbReference>
<evidence type="ECO:0000313" key="2">
    <source>
        <dbReference type="EMBL" id="ABE55384.1"/>
    </source>
</evidence>
<dbReference type="SUPFAM" id="SSF51338">
    <property type="entry name" value="Composite domain of metallo-dependent hydrolases"/>
    <property type="match status" value="1"/>
</dbReference>
<dbReference type="PANTHER" id="PTHR22642:SF2">
    <property type="entry name" value="PROTEIN LONG AFTER FAR-RED 3"/>
    <property type="match status" value="1"/>
</dbReference>
<dbReference type="eggNOG" id="COG1574">
    <property type="taxonomic scope" value="Bacteria"/>
</dbReference>
<accession>Q12ME2</accession>